<evidence type="ECO:0000313" key="4">
    <source>
        <dbReference type="Proteomes" id="UP000595448"/>
    </source>
</evidence>
<proteinExistence type="predicted"/>
<keyword evidence="3" id="KW-0282">Flagellum</keyword>
<protein>
    <submittedName>
        <fullName evidence="3">Flagellar hook-length control protein FliK</fullName>
    </submittedName>
</protein>
<feature type="domain" description="Flagellar hook-length control protein-like C-terminal" evidence="2">
    <location>
        <begin position="295"/>
        <end position="377"/>
    </location>
</feature>
<dbReference type="InterPro" id="IPR021136">
    <property type="entry name" value="Flagellar_hook_control-like_C"/>
</dbReference>
<feature type="compositionally biased region" description="Pro residues" evidence="1">
    <location>
        <begin position="224"/>
        <end position="233"/>
    </location>
</feature>
<dbReference type="Gene3D" id="3.30.750.140">
    <property type="match status" value="1"/>
</dbReference>
<feature type="compositionally biased region" description="Polar residues" evidence="1">
    <location>
        <begin position="258"/>
        <end position="270"/>
    </location>
</feature>
<dbReference type="EMBL" id="CP067977">
    <property type="protein sequence ID" value="QQQ18489.1"/>
    <property type="molecule type" value="Genomic_DNA"/>
</dbReference>
<feature type="compositionally biased region" description="Low complexity" evidence="1">
    <location>
        <begin position="234"/>
        <end position="254"/>
    </location>
</feature>
<feature type="region of interest" description="Disordered" evidence="1">
    <location>
        <begin position="60"/>
        <end position="270"/>
    </location>
</feature>
<dbReference type="Proteomes" id="UP000595448">
    <property type="component" value="Chromosome"/>
</dbReference>
<dbReference type="CDD" id="cd17470">
    <property type="entry name" value="T3SS_Flik_C"/>
    <property type="match status" value="1"/>
</dbReference>
<name>A0ABX7BLP3_9CAUL</name>
<dbReference type="RefSeq" id="WP_201102859.1">
    <property type="nucleotide sequence ID" value="NZ_CP067977.1"/>
</dbReference>
<feature type="compositionally biased region" description="Polar residues" evidence="1">
    <location>
        <begin position="195"/>
        <end position="215"/>
    </location>
</feature>
<keyword evidence="4" id="KW-1185">Reference proteome</keyword>
<accession>A0ABX7BLP3</accession>
<evidence type="ECO:0000256" key="1">
    <source>
        <dbReference type="SAM" id="MobiDB-lite"/>
    </source>
</evidence>
<feature type="compositionally biased region" description="Pro residues" evidence="1">
    <location>
        <begin position="168"/>
        <end position="177"/>
    </location>
</feature>
<reference evidence="3 4" key="1">
    <citation type="submission" date="2021-01" db="EMBL/GenBank/DDBJ databases">
        <title>Brevundimonas vitis sp. nov., an bacterium isolated from grape (Vitis vinifera).</title>
        <authorList>
            <person name="Jiang L."/>
            <person name="Lee J."/>
        </authorList>
    </citation>
    <scope>NUCLEOTIDE SEQUENCE [LARGE SCALE GENOMIC DNA]</scope>
    <source>
        <strain evidence="3 4">GRTSA-9</strain>
    </source>
</reference>
<sequence>MSAADILSVLSPPVAPAAGATAPSDGGGDVAAAFQALLNAAVTAATGGVATGVRIETRAGRNAEAPVEGTAAEDTETPAVDGTQGVILPLSTSPLLPEPKIPADDKGSTKTGAQPNGPWVLPPTPPGGPAVDANGKPVVDDSQSPPVLPPAPPTDANTVDTKTAGPLVLPPVPPGTSPRPGSEAPPKDAKGPGTKPSTDSEQPQINPGPPTTSLAEANRSGSPAPHPAGPSPTGPAAEPAAAAVTDVTAEAVPDPLQGSETASARANDSAVQVRETSLSSLSRATIETTAQIAAQITKRLEGRSTRFEMALTPEGLGRVDVSLEIGSDGQLAARLAFDNPAAAVDLRGRADELRRQLEASGFQIAQDGLEFAQRDPSSGQGGFDGRRERAFARADRLNLDADTAVPPAGRWLSLSLTPDRVDMKV</sequence>
<dbReference type="InterPro" id="IPR038610">
    <property type="entry name" value="FliK-like_C_sf"/>
</dbReference>
<evidence type="ECO:0000259" key="2">
    <source>
        <dbReference type="Pfam" id="PF02120"/>
    </source>
</evidence>
<keyword evidence="3" id="KW-0969">Cilium</keyword>
<organism evidence="3 4">
    <name type="scientific">Brevundimonas vitisensis</name>
    <dbReference type="NCBI Taxonomy" id="2800818"/>
    <lineage>
        <taxon>Bacteria</taxon>
        <taxon>Pseudomonadati</taxon>
        <taxon>Pseudomonadota</taxon>
        <taxon>Alphaproteobacteria</taxon>
        <taxon>Caulobacterales</taxon>
        <taxon>Caulobacteraceae</taxon>
        <taxon>Brevundimonas</taxon>
    </lineage>
</organism>
<evidence type="ECO:0000313" key="3">
    <source>
        <dbReference type="EMBL" id="QQQ18489.1"/>
    </source>
</evidence>
<dbReference type="Pfam" id="PF02120">
    <property type="entry name" value="Flg_hook"/>
    <property type="match status" value="1"/>
</dbReference>
<gene>
    <name evidence="3" type="ORF">JIP62_14545</name>
</gene>
<keyword evidence="3" id="KW-0966">Cell projection</keyword>